<proteinExistence type="predicted"/>
<protein>
    <recommendedName>
        <fullName evidence="3">O-methyltransferase domain-containing protein</fullName>
    </recommendedName>
</protein>
<dbReference type="InterPro" id="IPR029063">
    <property type="entry name" value="SAM-dependent_MTases_sf"/>
</dbReference>
<sequence length="331" mass="37633">MKDNLRAHKEKTAIRNSQICGDFLIVEFLIALERLGIFAKISKGETFSAAQLAREHFLNFGLILAVCEFLSEQEVFEKLEEDSFRFSTVDPAIKNFINYFLAYRELYNFLDQIIAGKRTYEEYFLREEVRYKEGRYASSVLPTLLPRFKELGIHSILDVGGNIPLMRALSEEMPSCRYITIEDSPLVADEMREIMDGLFHGGSTTVLRANAAKPGDFAGKIGSVQAIVGITAFHDLCEKNDLASLLAEYKNFFTGSRLFIVEFNIPDWDVLRREPKGVARYIAAISKITHHFKGNTMPQPKEVWLEAIGASGWHLVRAKEMAPNLIIFECE</sequence>
<name>A0A0G1M461_9BACT</name>
<comment type="caution">
    <text evidence="1">The sequence shown here is derived from an EMBL/GenBank/DDBJ whole genome shotgun (WGS) entry which is preliminary data.</text>
</comment>
<accession>A0A0G1M461</accession>
<gene>
    <name evidence="1" type="ORF">UX06_C0046G0005</name>
</gene>
<evidence type="ECO:0000313" key="1">
    <source>
        <dbReference type="EMBL" id="KKU02989.1"/>
    </source>
</evidence>
<dbReference type="SUPFAM" id="SSF53335">
    <property type="entry name" value="S-adenosyl-L-methionine-dependent methyltransferases"/>
    <property type="match status" value="1"/>
</dbReference>
<reference evidence="1 2" key="1">
    <citation type="journal article" date="2015" name="Nature">
        <title>rRNA introns, odd ribosomes, and small enigmatic genomes across a large radiation of phyla.</title>
        <authorList>
            <person name="Brown C.T."/>
            <person name="Hug L.A."/>
            <person name="Thomas B.C."/>
            <person name="Sharon I."/>
            <person name="Castelle C.J."/>
            <person name="Singh A."/>
            <person name="Wilkins M.J."/>
            <person name="Williams K.H."/>
            <person name="Banfield J.F."/>
        </authorList>
    </citation>
    <scope>NUCLEOTIDE SEQUENCE [LARGE SCALE GENOMIC DNA]</scope>
</reference>
<evidence type="ECO:0008006" key="3">
    <source>
        <dbReference type="Google" id="ProtNLM"/>
    </source>
</evidence>
<dbReference type="EMBL" id="LCKT01000046">
    <property type="protein sequence ID" value="KKU02989.1"/>
    <property type="molecule type" value="Genomic_DNA"/>
</dbReference>
<evidence type="ECO:0000313" key="2">
    <source>
        <dbReference type="Proteomes" id="UP000034696"/>
    </source>
</evidence>
<dbReference type="Gene3D" id="3.40.50.150">
    <property type="entry name" value="Vaccinia Virus protein VP39"/>
    <property type="match status" value="1"/>
</dbReference>
<organism evidence="1 2">
    <name type="scientific">Candidatus Giovannonibacteria bacterium GW2011_GWA2_45_21</name>
    <dbReference type="NCBI Taxonomy" id="1618649"/>
    <lineage>
        <taxon>Bacteria</taxon>
        <taxon>Candidatus Giovannoniibacteriota</taxon>
    </lineage>
</organism>
<dbReference type="Proteomes" id="UP000034696">
    <property type="component" value="Unassembled WGS sequence"/>
</dbReference>
<dbReference type="AlphaFoldDB" id="A0A0G1M461"/>